<keyword evidence="2" id="KW-0479">Metal-binding</keyword>
<name>A0A0A9YUN7_LYGHE</name>
<evidence type="ECO:0000256" key="5">
    <source>
        <dbReference type="ARBA" id="ARBA00034078"/>
    </source>
</evidence>
<gene>
    <name evidence="8" type="primary">Cisd3_0</name>
    <name evidence="7" type="synonym">Cisd3_1</name>
    <name evidence="7" type="ORF">CM83_53908</name>
    <name evidence="8" type="ORF">CM83_53911</name>
</gene>
<dbReference type="AlphaFoldDB" id="A0A0A9YUN7"/>
<dbReference type="PANTHER" id="PTHR46491:SF3">
    <property type="entry name" value="CDGSH IRON-SULFUR DOMAIN-CONTAINING PROTEIN 3, MITOCHONDRIAL"/>
    <property type="match status" value="1"/>
</dbReference>
<evidence type="ECO:0000313" key="8">
    <source>
        <dbReference type="EMBL" id="JAG36712.1"/>
    </source>
</evidence>
<dbReference type="GO" id="GO:0005739">
    <property type="term" value="C:mitochondrion"/>
    <property type="evidence" value="ECO:0007669"/>
    <property type="project" value="TreeGrafter"/>
</dbReference>
<keyword evidence="4" id="KW-0411">Iron-sulfur</keyword>
<reference evidence="8" key="2">
    <citation type="submission" date="2014-07" db="EMBL/GenBank/DDBJ databases">
        <authorList>
            <person name="Hull J."/>
        </authorList>
    </citation>
    <scope>NUCLEOTIDE SEQUENCE</scope>
</reference>
<comment type="cofactor">
    <cofactor evidence="5">
        <name>[2Fe-2S] cluster</name>
        <dbReference type="ChEBI" id="CHEBI:190135"/>
    </cofactor>
</comment>
<evidence type="ECO:0000313" key="9">
    <source>
        <dbReference type="EMBL" id="JAG61830.1"/>
    </source>
</evidence>
<keyword evidence="3" id="KW-0408">Iron</keyword>
<accession>A0A0A9YUN7</accession>
<evidence type="ECO:0000256" key="2">
    <source>
        <dbReference type="ARBA" id="ARBA00022723"/>
    </source>
</evidence>
<reference evidence="9" key="3">
    <citation type="submission" date="2014-09" db="EMBL/GenBank/DDBJ databases">
        <authorList>
            <person name="Magalhaes I.L.F."/>
            <person name="Oliveira U."/>
            <person name="Santos F.R."/>
            <person name="Vidigal T.H.D.A."/>
            <person name="Brescovit A.D."/>
            <person name="Santos A.J."/>
        </authorList>
    </citation>
    <scope>NUCLEOTIDE SEQUENCE</scope>
</reference>
<feature type="domain" description="Iron-binding zinc finger CDGSH type" evidence="6">
    <location>
        <begin position="69"/>
        <end position="106"/>
    </location>
</feature>
<dbReference type="EMBL" id="GBHO01006892">
    <property type="protein sequence ID" value="JAG36712.1"/>
    <property type="molecule type" value="Transcribed_RNA"/>
</dbReference>
<dbReference type="Pfam" id="PF09360">
    <property type="entry name" value="zf-CDGSH"/>
    <property type="match status" value="2"/>
</dbReference>
<dbReference type="EMBL" id="GBHO01022493">
    <property type="protein sequence ID" value="JAG21111.1"/>
    <property type="molecule type" value="Transcribed_RNA"/>
</dbReference>
<sequence>MQRVRMFTAACCPSLMRNHNFPKMFVLSKSYSSKVGKGEKKEESVLPKNLLENIHSASQQPDNGVIYDKKPFKIELDPEKTYNWCLCGQSKNQPFCDGTHKSPYLKIKLKPIRFKVAEKKDYWLCNCKQTAHRPFCDGTHKREDIQSIRSKF</sequence>
<feature type="domain" description="Iron-binding zinc finger CDGSH type" evidence="6">
    <location>
        <begin position="111"/>
        <end position="146"/>
    </location>
</feature>
<evidence type="ECO:0000256" key="4">
    <source>
        <dbReference type="ARBA" id="ARBA00023014"/>
    </source>
</evidence>
<dbReference type="SMART" id="SM00704">
    <property type="entry name" value="ZnF_CDGSH"/>
    <property type="match status" value="2"/>
</dbReference>
<evidence type="ECO:0000313" key="7">
    <source>
        <dbReference type="EMBL" id="JAG21111.1"/>
    </source>
</evidence>
<dbReference type="InterPro" id="IPR042216">
    <property type="entry name" value="MitoNEET_CISD"/>
</dbReference>
<protein>
    <submittedName>
        <fullName evidence="8">CDGSH iron-sulfur domain-containing protein 3, mitochondrial</fullName>
    </submittedName>
</protein>
<dbReference type="InterPro" id="IPR052950">
    <property type="entry name" value="CISD"/>
</dbReference>
<dbReference type="EMBL" id="GBRD01003991">
    <property type="protein sequence ID" value="JAG61830.1"/>
    <property type="molecule type" value="Transcribed_RNA"/>
</dbReference>
<dbReference type="PANTHER" id="PTHR46491">
    <property type="entry name" value="CDGSH IRON SULFUR DOMAIN PROTEIN HOMOLOG"/>
    <property type="match status" value="1"/>
</dbReference>
<evidence type="ECO:0000256" key="3">
    <source>
        <dbReference type="ARBA" id="ARBA00023004"/>
    </source>
</evidence>
<dbReference type="GO" id="GO:0051537">
    <property type="term" value="F:2 iron, 2 sulfur cluster binding"/>
    <property type="evidence" value="ECO:0007669"/>
    <property type="project" value="UniProtKB-KW"/>
</dbReference>
<proteinExistence type="predicted"/>
<keyword evidence="1" id="KW-0001">2Fe-2S</keyword>
<organism evidence="8">
    <name type="scientific">Lygus hesperus</name>
    <name type="common">Western plant bug</name>
    <dbReference type="NCBI Taxonomy" id="30085"/>
    <lineage>
        <taxon>Eukaryota</taxon>
        <taxon>Metazoa</taxon>
        <taxon>Ecdysozoa</taxon>
        <taxon>Arthropoda</taxon>
        <taxon>Hexapoda</taxon>
        <taxon>Insecta</taxon>
        <taxon>Pterygota</taxon>
        <taxon>Neoptera</taxon>
        <taxon>Paraneoptera</taxon>
        <taxon>Hemiptera</taxon>
        <taxon>Heteroptera</taxon>
        <taxon>Panheteroptera</taxon>
        <taxon>Cimicomorpha</taxon>
        <taxon>Miridae</taxon>
        <taxon>Mirini</taxon>
        <taxon>Lygus</taxon>
    </lineage>
</organism>
<dbReference type="InterPro" id="IPR018967">
    <property type="entry name" value="FeS-contain_CDGSH-typ"/>
</dbReference>
<evidence type="ECO:0000259" key="6">
    <source>
        <dbReference type="SMART" id="SM00704"/>
    </source>
</evidence>
<evidence type="ECO:0000256" key="1">
    <source>
        <dbReference type="ARBA" id="ARBA00022714"/>
    </source>
</evidence>
<dbReference type="Gene3D" id="3.40.5.90">
    <property type="entry name" value="CDGSH iron-sulfur domain, mitoNEET-type"/>
    <property type="match status" value="2"/>
</dbReference>
<reference evidence="8" key="1">
    <citation type="journal article" date="2014" name="PLoS ONE">
        <title>Transcriptome-Based Identification of ABC Transporters in the Western Tarnished Plant Bug Lygus hesperus.</title>
        <authorList>
            <person name="Hull J.J."/>
            <person name="Chaney K."/>
            <person name="Geib S.M."/>
            <person name="Fabrick J.A."/>
            <person name="Brent C.S."/>
            <person name="Walsh D."/>
            <person name="Lavine L.C."/>
        </authorList>
    </citation>
    <scope>NUCLEOTIDE SEQUENCE</scope>
</reference>
<dbReference type="GO" id="GO:0046872">
    <property type="term" value="F:metal ion binding"/>
    <property type="evidence" value="ECO:0007669"/>
    <property type="project" value="UniProtKB-KW"/>
</dbReference>
<dbReference type="EMBL" id="GBRD01003990">
    <property type="protein sequence ID" value="JAG61831.1"/>
    <property type="molecule type" value="Transcribed_RNA"/>
</dbReference>